<feature type="region of interest" description="Disordered" evidence="1">
    <location>
        <begin position="15"/>
        <end position="50"/>
    </location>
</feature>
<dbReference type="Proteomes" id="UP000283509">
    <property type="component" value="Unassembled WGS sequence"/>
</dbReference>
<evidence type="ECO:0000313" key="3">
    <source>
        <dbReference type="EMBL" id="ROT66924.1"/>
    </source>
</evidence>
<dbReference type="InterPro" id="IPR050801">
    <property type="entry name" value="Ca-Dep_Lectins_ImmuneDev"/>
</dbReference>
<feature type="compositionally biased region" description="Pro residues" evidence="1">
    <location>
        <begin position="372"/>
        <end position="389"/>
    </location>
</feature>
<organism evidence="3 4">
    <name type="scientific">Penaeus vannamei</name>
    <name type="common">Whiteleg shrimp</name>
    <name type="synonym">Litopenaeus vannamei</name>
    <dbReference type="NCBI Taxonomy" id="6689"/>
    <lineage>
        <taxon>Eukaryota</taxon>
        <taxon>Metazoa</taxon>
        <taxon>Ecdysozoa</taxon>
        <taxon>Arthropoda</taxon>
        <taxon>Crustacea</taxon>
        <taxon>Multicrustacea</taxon>
        <taxon>Malacostraca</taxon>
        <taxon>Eumalacostraca</taxon>
        <taxon>Eucarida</taxon>
        <taxon>Decapoda</taxon>
        <taxon>Dendrobranchiata</taxon>
        <taxon>Penaeoidea</taxon>
        <taxon>Penaeidae</taxon>
        <taxon>Penaeus</taxon>
    </lineage>
</organism>
<dbReference type="InterPro" id="IPR036116">
    <property type="entry name" value="FN3_sf"/>
</dbReference>
<keyword evidence="4" id="KW-1185">Reference proteome</keyword>
<dbReference type="PANTHER" id="PTHR22801">
    <property type="entry name" value="LITHOSTATHINE"/>
    <property type="match status" value="1"/>
</dbReference>
<dbReference type="InterPro" id="IPR016186">
    <property type="entry name" value="C-type_lectin-like/link_sf"/>
</dbReference>
<dbReference type="PANTHER" id="PTHR22801:SF63">
    <property type="entry name" value="C-TYPE LECTIN DOMAIN-CONTAINING PROTEIN"/>
    <property type="match status" value="1"/>
</dbReference>
<dbReference type="SUPFAM" id="SSF49265">
    <property type="entry name" value="Fibronectin type III"/>
    <property type="match status" value="1"/>
</dbReference>
<name>A0A423SRW7_PENVA</name>
<dbReference type="Gene3D" id="3.10.100.10">
    <property type="entry name" value="Mannose-Binding Protein A, subunit A"/>
    <property type="match status" value="1"/>
</dbReference>
<dbReference type="SMART" id="SM00034">
    <property type="entry name" value="CLECT"/>
    <property type="match status" value="1"/>
</dbReference>
<evidence type="ECO:0000313" key="4">
    <source>
        <dbReference type="Proteomes" id="UP000283509"/>
    </source>
</evidence>
<proteinExistence type="predicted"/>
<dbReference type="CDD" id="cd00063">
    <property type="entry name" value="FN3"/>
    <property type="match status" value="1"/>
</dbReference>
<feature type="domain" description="C-type lectin" evidence="2">
    <location>
        <begin position="62"/>
        <end position="185"/>
    </location>
</feature>
<feature type="region of interest" description="Disordered" evidence="1">
    <location>
        <begin position="372"/>
        <end position="400"/>
    </location>
</feature>
<accession>A0A423SRW7</accession>
<evidence type="ECO:0000259" key="2">
    <source>
        <dbReference type="SMART" id="SM00034"/>
    </source>
</evidence>
<dbReference type="InterPro" id="IPR001304">
    <property type="entry name" value="C-type_lectin-like"/>
</dbReference>
<reference evidence="3 4" key="1">
    <citation type="submission" date="2018-04" db="EMBL/GenBank/DDBJ databases">
        <authorList>
            <person name="Zhang X."/>
            <person name="Yuan J."/>
            <person name="Li F."/>
            <person name="Xiang J."/>
        </authorList>
    </citation>
    <scope>NUCLEOTIDE SEQUENCE [LARGE SCALE GENOMIC DNA]</scope>
    <source>
        <tissue evidence="3">Muscle</tissue>
    </source>
</reference>
<dbReference type="InterPro" id="IPR003961">
    <property type="entry name" value="FN3_dom"/>
</dbReference>
<gene>
    <name evidence="3" type="ORF">C7M84_015050</name>
</gene>
<dbReference type="EMBL" id="QCYY01002878">
    <property type="protein sequence ID" value="ROT66924.1"/>
    <property type="molecule type" value="Genomic_DNA"/>
</dbReference>
<evidence type="ECO:0000256" key="1">
    <source>
        <dbReference type="SAM" id="MobiDB-lite"/>
    </source>
</evidence>
<dbReference type="SUPFAM" id="SSF56436">
    <property type="entry name" value="C-type lectin-like"/>
    <property type="match status" value="1"/>
</dbReference>
<dbReference type="InterPro" id="IPR016187">
    <property type="entry name" value="CTDL_fold"/>
</dbReference>
<protein>
    <recommendedName>
        <fullName evidence="2">C-type lectin domain-containing protein</fullName>
    </recommendedName>
</protein>
<feature type="compositionally biased region" description="Low complexity" evidence="1">
    <location>
        <begin position="390"/>
        <end position="400"/>
    </location>
</feature>
<dbReference type="InterPro" id="IPR013783">
    <property type="entry name" value="Ig-like_fold"/>
</dbReference>
<dbReference type="Gene3D" id="2.60.40.10">
    <property type="entry name" value="Immunoglobulins"/>
    <property type="match status" value="1"/>
</dbReference>
<feature type="compositionally biased region" description="Basic and acidic residues" evidence="1">
    <location>
        <begin position="20"/>
        <end position="32"/>
    </location>
</feature>
<dbReference type="OrthoDB" id="6334203at2759"/>
<sequence>MRAYVRIQTVVRGRFPVGGRQRDNSFSDDKPTPARGSPQTPAPTTTPKPRKEITYACNENACAPGYSKFENKCYKVIQTDTPIDFTSAQRKCQADNAVLAADKSSKIHNFLKGLLKPHLSQTIDSQNNRAFLGLLCQDACDSPGNWVYADGSKCEGNDFCDWLKAGTTNEWNSLPTSLYGPSIAAMLDDYPDTNFRHKLQPYPADHTLQYMICQKDADSTEHLKPRNLKVQERLANVVIEWERPSCSGEFSNYILVLLGGSASYDTEMKCSENKCSYTLNPEVCNYCIHPNTDYTFSVAAVLSESQLGPAITINKKIASSTTLLHPYLLPIRPLFYPLHPSPSSPSSSPERSILHPPLPPLLTLLPCPSTPLPRFLSPPPPPPSLPTPSTPSLASYPPHH</sequence>
<dbReference type="AlphaFoldDB" id="A0A423SRW7"/>
<comment type="caution">
    <text evidence="3">The sequence shown here is derived from an EMBL/GenBank/DDBJ whole genome shotgun (WGS) entry which is preliminary data.</text>
</comment>
<dbReference type="CDD" id="cd00037">
    <property type="entry name" value="CLECT"/>
    <property type="match status" value="1"/>
</dbReference>
<reference evidence="3 4" key="2">
    <citation type="submission" date="2019-01" db="EMBL/GenBank/DDBJ databases">
        <title>The decoding of complex shrimp genome reveals the adaptation for benthos swimmer, frequently molting mechanism and breeding impact on genome.</title>
        <authorList>
            <person name="Sun Y."/>
            <person name="Gao Y."/>
            <person name="Yu Y."/>
        </authorList>
    </citation>
    <scope>NUCLEOTIDE SEQUENCE [LARGE SCALE GENOMIC DNA]</scope>
    <source>
        <tissue evidence="3">Muscle</tissue>
    </source>
</reference>